<feature type="transmembrane region" description="Helical" evidence="5">
    <location>
        <begin position="44"/>
        <end position="77"/>
    </location>
</feature>
<evidence type="ECO:0000256" key="1">
    <source>
        <dbReference type="ARBA" id="ARBA00004141"/>
    </source>
</evidence>
<dbReference type="PANTHER" id="PTHR37422">
    <property type="entry name" value="TEICHURONIC ACID BIOSYNTHESIS PROTEIN TUAE"/>
    <property type="match status" value="1"/>
</dbReference>
<dbReference type="GO" id="GO:0016874">
    <property type="term" value="F:ligase activity"/>
    <property type="evidence" value="ECO:0007669"/>
    <property type="project" value="UniProtKB-KW"/>
</dbReference>
<feature type="transmembrane region" description="Helical" evidence="5">
    <location>
        <begin position="216"/>
        <end position="239"/>
    </location>
</feature>
<evidence type="ECO:0000256" key="2">
    <source>
        <dbReference type="ARBA" id="ARBA00022692"/>
    </source>
</evidence>
<dbReference type="InterPro" id="IPR051533">
    <property type="entry name" value="WaaL-like"/>
</dbReference>
<sequence length="502" mass="53718">MSDGLVVGMDGPAGKAPAPAQPPAVTWPARLLADPVHTRSTVFYLALAAAVGGTAVALADLNALLVCVSLLACVFIALDFRIGVVLLILLMPVSASALFPHAIAGITGLNPLNLLLLGTLGACIVHRSLAPPAAPLVPAPLFWRYLLPIALAGLLGSRHVADIPAFFQAAELINFDSAGSYLRDMMIKPLFMVLFAVLIGAALVRTRQPDRFLLPMLLSIWLMGLLTIVFVFVSGVSFSQLSSSESRAFFAPLGMHANDLGRCYAIAYALLLFTLTGCTEHRQRLAILTTMGMVVLALIMTFSRGAFLGFAVVNVLFLISRRHIVALVVGTLMLAGLVLLLPDAVFLRLQAGWNGGMNAVSAGRIDNIWLPLLPDVWKHPVIGNGLGAILWSPAMRGGNVLMVTHPHNAYLRAVLDMGFVGLALLLAYFAHVWRSFRRLYRDPAVTPLCRGLFEGAAVGLVAFLATGLVGSSLSPVPEQSFLWFAIGMMYGELARRRENGRG</sequence>
<feature type="transmembrane region" description="Helical" evidence="5">
    <location>
        <begin position="324"/>
        <end position="347"/>
    </location>
</feature>
<feature type="transmembrane region" description="Helical" evidence="5">
    <location>
        <begin position="185"/>
        <end position="204"/>
    </location>
</feature>
<keyword evidence="3 5" id="KW-1133">Transmembrane helix</keyword>
<evidence type="ECO:0000256" key="4">
    <source>
        <dbReference type="ARBA" id="ARBA00023136"/>
    </source>
</evidence>
<keyword evidence="7" id="KW-0436">Ligase</keyword>
<feature type="transmembrane region" description="Helical" evidence="5">
    <location>
        <begin position="112"/>
        <end position="130"/>
    </location>
</feature>
<dbReference type="PANTHER" id="PTHR37422:SF13">
    <property type="entry name" value="LIPOPOLYSACCHARIDE BIOSYNTHESIS PROTEIN PA4999-RELATED"/>
    <property type="match status" value="1"/>
</dbReference>
<feature type="transmembrane region" description="Helical" evidence="5">
    <location>
        <begin position="410"/>
        <end position="430"/>
    </location>
</feature>
<keyword evidence="4 5" id="KW-0472">Membrane</keyword>
<dbReference type="RefSeq" id="WP_275712047.1">
    <property type="nucleotide sequence ID" value="NZ_JAKLTN010000004.1"/>
</dbReference>
<evidence type="ECO:0000256" key="5">
    <source>
        <dbReference type="SAM" id="Phobius"/>
    </source>
</evidence>
<evidence type="ECO:0000256" key="3">
    <source>
        <dbReference type="ARBA" id="ARBA00022989"/>
    </source>
</evidence>
<accession>A0ABS9K659</accession>
<comment type="caution">
    <text evidence="7">The sequence shown here is derived from an EMBL/GenBank/DDBJ whole genome shotgun (WGS) entry which is preliminary data.</text>
</comment>
<dbReference type="Proteomes" id="UP001165384">
    <property type="component" value="Unassembled WGS sequence"/>
</dbReference>
<feature type="transmembrane region" description="Helical" evidence="5">
    <location>
        <begin position="451"/>
        <end position="470"/>
    </location>
</feature>
<comment type="subcellular location">
    <subcellularLocation>
        <location evidence="1">Membrane</location>
        <topology evidence="1">Multi-pass membrane protein</topology>
    </subcellularLocation>
</comment>
<keyword evidence="2 5" id="KW-0812">Transmembrane</keyword>
<proteinExistence type="predicted"/>
<keyword evidence="8" id="KW-1185">Reference proteome</keyword>
<feature type="transmembrane region" description="Helical" evidence="5">
    <location>
        <begin position="142"/>
        <end position="161"/>
    </location>
</feature>
<organism evidence="7 8">
    <name type="scientific">Dechloromonas hankyongensis</name>
    <dbReference type="NCBI Taxonomy" id="2908002"/>
    <lineage>
        <taxon>Bacteria</taxon>
        <taxon>Pseudomonadati</taxon>
        <taxon>Pseudomonadota</taxon>
        <taxon>Betaproteobacteria</taxon>
        <taxon>Rhodocyclales</taxon>
        <taxon>Azonexaceae</taxon>
        <taxon>Dechloromonas</taxon>
    </lineage>
</organism>
<evidence type="ECO:0000313" key="8">
    <source>
        <dbReference type="Proteomes" id="UP001165384"/>
    </source>
</evidence>
<name>A0ABS9K659_9RHOO</name>
<reference evidence="7" key="1">
    <citation type="submission" date="2022-01" db="EMBL/GenBank/DDBJ databases">
        <authorList>
            <person name="Jo J.-H."/>
            <person name="Im W.-T."/>
        </authorList>
    </citation>
    <scope>NUCLEOTIDE SEQUENCE</scope>
    <source>
        <strain evidence="7">XY25</strain>
    </source>
</reference>
<evidence type="ECO:0000259" key="6">
    <source>
        <dbReference type="Pfam" id="PF04932"/>
    </source>
</evidence>
<feature type="domain" description="O-antigen ligase-related" evidence="6">
    <location>
        <begin position="293"/>
        <end position="426"/>
    </location>
</feature>
<evidence type="ECO:0000313" key="7">
    <source>
        <dbReference type="EMBL" id="MCG2578659.1"/>
    </source>
</evidence>
<dbReference type="Pfam" id="PF04932">
    <property type="entry name" value="Wzy_C"/>
    <property type="match status" value="1"/>
</dbReference>
<dbReference type="InterPro" id="IPR007016">
    <property type="entry name" value="O-antigen_ligase-rel_domated"/>
</dbReference>
<feature type="transmembrane region" description="Helical" evidence="5">
    <location>
        <begin position="285"/>
        <end position="318"/>
    </location>
</feature>
<dbReference type="EMBL" id="JAKLTN010000004">
    <property type="protein sequence ID" value="MCG2578659.1"/>
    <property type="molecule type" value="Genomic_DNA"/>
</dbReference>
<protein>
    <submittedName>
        <fullName evidence="7">O-antigen ligase family protein</fullName>
    </submittedName>
</protein>
<gene>
    <name evidence="7" type="ORF">LZ012_16800</name>
</gene>